<gene>
    <name evidence="7" type="ORF">B5F75_02835</name>
</gene>
<keyword evidence="4 5" id="KW-0472">Membrane</keyword>
<keyword evidence="3 5" id="KW-1133">Transmembrane helix</keyword>
<feature type="transmembrane region" description="Helical" evidence="5">
    <location>
        <begin position="70"/>
        <end position="89"/>
    </location>
</feature>
<sequence length="453" mass="50240">MLRKFIDWFKPLPDAAEKITDPQEITKQYKRWRLRLFISAYIGYAMYYVTRQNLNPIAHVFKAETGITNDQFGLMVSISLIAYGIGKFVSGMLADKSNIRVFLAFGLMASSVINLFFGYLTSFFLLVLFWTLNQAFQSMGFPPISRIFAYWFSPKERASKWTLWASAHTVGISIAAIIAAAILKLMDVTPLIHWQYVFVLSGILGLITSFYILRSVTDTPASVGLPPVEEYTGCQQLVTKEANEGESYWTLLRKYVLTNKYIWILSVAFLCVYFVRYVTLSWAAIFLDTRELSKASIPLIFTLNPLVGALGGITAGILTSKVFGGRCTPSNVIYFVLLAISAYGFYLFAGPDHLFLTGFFIAALGFFVDGPQNLINVQISLLTTKESVAAACGFCGLFGYVGGFLAGSGASFILEHWGWAGVFNACIVSCVIGVLLVMTAWKKENRDISAAAK</sequence>
<dbReference type="InterPro" id="IPR036259">
    <property type="entry name" value="MFS_trans_sf"/>
</dbReference>
<feature type="transmembrane region" description="Helical" evidence="5">
    <location>
        <begin position="101"/>
        <end position="129"/>
    </location>
</feature>
<feature type="transmembrane region" description="Helical" evidence="5">
    <location>
        <begin position="135"/>
        <end position="152"/>
    </location>
</feature>
<dbReference type="Gene3D" id="1.20.1250.20">
    <property type="entry name" value="MFS general substrate transporter like domains"/>
    <property type="match status" value="2"/>
</dbReference>
<reference evidence="8" key="1">
    <citation type="submission" date="2017-04" db="EMBL/GenBank/DDBJ databases">
        <title>Function of individual gut microbiota members based on whole genome sequencing of pure cultures obtained from chicken caecum.</title>
        <authorList>
            <person name="Medvecky M."/>
            <person name="Cejkova D."/>
            <person name="Polansky O."/>
            <person name="Karasova D."/>
            <person name="Kubasova T."/>
            <person name="Cizek A."/>
            <person name="Rychlik I."/>
        </authorList>
    </citation>
    <scope>NUCLEOTIDE SEQUENCE [LARGE SCALE GENOMIC DNA]</scope>
    <source>
        <strain evidence="8">An273</strain>
    </source>
</reference>
<organism evidence="7 8">
    <name type="scientific">Candidatus Avelusimicrobium gallicola</name>
    <dbReference type="NCBI Taxonomy" id="2562704"/>
    <lineage>
        <taxon>Bacteria</taxon>
        <taxon>Pseudomonadati</taxon>
        <taxon>Elusimicrobiota</taxon>
        <taxon>Elusimicrobia</taxon>
        <taxon>Elusimicrobiales</taxon>
        <taxon>Elusimicrobiaceae</taxon>
        <taxon>Candidatus Avelusimicrobium</taxon>
    </lineage>
</organism>
<dbReference type="GO" id="GO:0035435">
    <property type="term" value="P:phosphate ion transmembrane transport"/>
    <property type="evidence" value="ECO:0007669"/>
    <property type="project" value="TreeGrafter"/>
</dbReference>
<protein>
    <submittedName>
        <fullName evidence="7">Thiamine biosynthesis protein ThiF</fullName>
    </submittedName>
</protein>
<proteinExistence type="predicted"/>
<dbReference type="PANTHER" id="PTHR43826">
    <property type="entry name" value="GLUCOSE-6-PHOSPHATE EXCHANGER SLC37A4"/>
    <property type="match status" value="1"/>
</dbReference>
<evidence type="ECO:0000313" key="7">
    <source>
        <dbReference type="EMBL" id="OUO56797.1"/>
    </source>
</evidence>
<feature type="domain" description="Major facilitator superfamily (MFS) profile" evidence="6">
    <location>
        <begin position="36"/>
        <end position="445"/>
    </location>
</feature>
<feature type="transmembrane region" description="Helical" evidence="5">
    <location>
        <begin position="331"/>
        <end position="349"/>
    </location>
</feature>
<dbReference type="AlphaFoldDB" id="A0A1Y4DCG7"/>
<dbReference type="SUPFAM" id="SSF103473">
    <property type="entry name" value="MFS general substrate transporter"/>
    <property type="match status" value="1"/>
</dbReference>
<dbReference type="GO" id="GO:0061513">
    <property type="term" value="F:glucose 6-phosphate:phosphate antiporter activity"/>
    <property type="evidence" value="ECO:0007669"/>
    <property type="project" value="TreeGrafter"/>
</dbReference>
<feature type="transmembrane region" description="Helical" evidence="5">
    <location>
        <begin position="297"/>
        <end position="319"/>
    </location>
</feature>
<evidence type="ECO:0000256" key="2">
    <source>
        <dbReference type="ARBA" id="ARBA00022692"/>
    </source>
</evidence>
<feature type="transmembrane region" description="Helical" evidence="5">
    <location>
        <begin position="387"/>
        <end position="413"/>
    </location>
</feature>
<dbReference type="InterPro" id="IPR051337">
    <property type="entry name" value="OPA_Antiporter"/>
</dbReference>
<comment type="caution">
    <text evidence="7">The sequence shown here is derived from an EMBL/GenBank/DDBJ whole genome shotgun (WGS) entry which is preliminary data.</text>
</comment>
<dbReference type="InterPro" id="IPR011701">
    <property type="entry name" value="MFS"/>
</dbReference>
<dbReference type="Pfam" id="PF07690">
    <property type="entry name" value="MFS_1"/>
    <property type="match status" value="1"/>
</dbReference>
<feature type="transmembrane region" description="Helical" evidence="5">
    <location>
        <begin position="419"/>
        <end position="441"/>
    </location>
</feature>
<keyword evidence="8" id="KW-1185">Reference proteome</keyword>
<dbReference type="PROSITE" id="PS50850">
    <property type="entry name" value="MFS"/>
    <property type="match status" value="1"/>
</dbReference>
<dbReference type="PIRSF" id="PIRSF002808">
    <property type="entry name" value="Hexose_phosphate_transp"/>
    <property type="match status" value="1"/>
</dbReference>
<feature type="transmembrane region" description="Helical" evidence="5">
    <location>
        <begin position="192"/>
        <end position="213"/>
    </location>
</feature>
<comment type="subcellular location">
    <subcellularLocation>
        <location evidence="1">Endomembrane system</location>
        <topology evidence="1">Multi-pass membrane protein</topology>
    </subcellularLocation>
</comment>
<evidence type="ECO:0000256" key="5">
    <source>
        <dbReference type="SAM" id="Phobius"/>
    </source>
</evidence>
<evidence type="ECO:0000256" key="3">
    <source>
        <dbReference type="ARBA" id="ARBA00022989"/>
    </source>
</evidence>
<evidence type="ECO:0000259" key="6">
    <source>
        <dbReference type="PROSITE" id="PS50850"/>
    </source>
</evidence>
<feature type="transmembrane region" description="Helical" evidence="5">
    <location>
        <begin position="261"/>
        <end position="285"/>
    </location>
</feature>
<dbReference type="EMBL" id="NFJD01000002">
    <property type="protein sequence ID" value="OUO56797.1"/>
    <property type="molecule type" value="Genomic_DNA"/>
</dbReference>
<feature type="transmembrane region" description="Helical" evidence="5">
    <location>
        <begin position="355"/>
        <end position="375"/>
    </location>
</feature>
<feature type="transmembrane region" description="Helical" evidence="5">
    <location>
        <begin position="164"/>
        <end position="186"/>
    </location>
</feature>
<evidence type="ECO:0000256" key="1">
    <source>
        <dbReference type="ARBA" id="ARBA00004127"/>
    </source>
</evidence>
<name>A0A1Y4DCG7_9BACT</name>
<dbReference type="Proteomes" id="UP000196368">
    <property type="component" value="Unassembled WGS sequence"/>
</dbReference>
<accession>A0A1Y4DCG7</accession>
<dbReference type="PANTHER" id="PTHR43826:SF3">
    <property type="entry name" value="GLUCOSE-6-PHOSPHATE EXCHANGER SLC37A4"/>
    <property type="match status" value="1"/>
</dbReference>
<keyword evidence="2 5" id="KW-0812">Transmembrane</keyword>
<evidence type="ECO:0000313" key="8">
    <source>
        <dbReference type="Proteomes" id="UP000196368"/>
    </source>
</evidence>
<evidence type="ECO:0000256" key="4">
    <source>
        <dbReference type="ARBA" id="ARBA00023136"/>
    </source>
</evidence>
<dbReference type="GO" id="GO:0012505">
    <property type="term" value="C:endomembrane system"/>
    <property type="evidence" value="ECO:0007669"/>
    <property type="project" value="UniProtKB-SubCell"/>
</dbReference>
<dbReference type="OrthoDB" id="9781156at2"/>
<dbReference type="InterPro" id="IPR000849">
    <property type="entry name" value="Sugar_P_transporter"/>
</dbReference>
<dbReference type="GO" id="GO:0005886">
    <property type="term" value="C:plasma membrane"/>
    <property type="evidence" value="ECO:0007669"/>
    <property type="project" value="TreeGrafter"/>
</dbReference>
<feature type="transmembrane region" description="Helical" evidence="5">
    <location>
        <begin position="32"/>
        <end position="50"/>
    </location>
</feature>
<dbReference type="RefSeq" id="WP_087287664.1">
    <property type="nucleotide sequence ID" value="NZ_NFJD01000002.1"/>
</dbReference>
<dbReference type="InterPro" id="IPR020846">
    <property type="entry name" value="MFS_dom"/>
</dbReference>